<accession>A0A8J2YU70</accession>
<dbReference type="GO" id="GO:0043093">
    <property type="term" value="P:FtsZ-dependent cytokinesis"/>
    <property type="evidence" value="ECO:0007669"/>
    <property type="project" value="UniProtKB-UniRule"/>
</dbReference>
<evidence type="ECO:0000313" key="4">
    <source>
        <dbReference type="EMBL" id="GGF16896.1"/>
    </source>
</evidence>
<feature type="repeat" description="TPR" evidence="2">
    <location>
        <begin position="217"/>
        <end position="250"/>
    </location>
</feature>
<dbReference type="InterPro" id="IPR019734">
    <property type="entry name" value="TPR_rpt"/>
</dbReference>
<dbReference type="SUPFAM" id="SSF48452">
    <property type="entry name" value="TPR-like"/>
    <property type="match status" value="1"/>
</dbReference>
<proteinExistence type="inferred from homology"/>
<dbReference type="Proteomes" id="UP000646365">
    <property type="component" value="Unassembled WGS sequence"/>
</dbReference>
<keyword evidence="1" id="KW-0732">Signal</keyword>
<dbReference type="InterPro" id="IPR011990">
    <property type="entry name" value="TPR-like_helical_dom_sf"/>
</dbReference>
<evidence type="ECO:0000256" key="1">
    <source>
        <dbReference type="HAMAP-Rule" id="MF_02066"/>
    </source>
</evidence>
<dbReference type="NCBIfam" id="TIGR02795">
    <property type="entry name" value="tol_pal_ybgF"/>
    <property type="match status" value="1"/>
</dbReference>
<dbReference type="Gene3D" id="1.25.40.10">
    <property type="entry name" value="Tetratricopeptide repeat domain"/>
    <property type="match status" value="1"/>
</dbReference>
<evidence type="ECO:0000256" key="2">
    <source>
        <dbReference type="PROSITE-ProRule" id="PRU00339"/>
    </source>
</evidence>
<organism evidence="4 5">
    <name type="scientific">Aliidongia dinghuensis</name>
    <dbReference type="NCBI Taxonomy" id="1867774"/>
    <lineage>
        <taxon>Bacteria</taxon>
        <taxon>Pseudomonadati</taxon>
        <taxon>Pseudomonadota</taxon>
        <taxon>Alphaproteobacteria</taxon>
        <taxon>Rhodospirillales</taxon>
        <taxon>Dongiaceae</taxon>
        <taxon>Aliidongia</taxon>
    </lineage>
</organism>
<feature type="compositionally biased region" description="Basic and acidic residues" evidence="3">
    <location>
        <begin position="13"/>
        <end position="25"/>
    </location>
</feature>
<dbReference type="GO" id="GO:0030288">
    <property type="term" value="C:outer membrane-bounded periplasmic space"/>
    <property type="evidence" value="ECO:0007669"/>
    <property type="project" value="UniProtKB-UniRule"/>
</dbReference>
<keyword evidence="1" id="KW-0574">Periplasm</keyword>
<comment type="caution">
    <text evidence="4">The sequence shown here is derived from an EMBL/GenBank/DDBJ whole genome shotgun (WGS) entry which is preliminary data.</text>
</comment>
<comment type="subcellular location">
    <subcellularLocation>
        <location evidence="1">Periplasm</location>
    </subcellularLocation>
</comment>
<evidence type="ECO:0000313" key="5">
    <source>
        <dbReference type="Proteomes" id="UP000646365"/>
    </source>
</evidence>
<feature type="region of interest" description="Disordered" evidence="3">
    <location>
        <begin position="1"/>
        <end position="57"/>
    </location>
</feature>
<reference evidence="4" key="2">
    <citation type="submission" date="2020-09" db="EMBL/GenBank/DDBJ databases">
        <authorList>
            <person name="Sun Q."/>
            <person name="Zhou Y."/>
        </authorList>
    </citation>
    <scope>NUCLEOTIDE SEQUENCE</scope>
    <source>
        <strain evidence="4">CGMCC 1.15725</strain>
    </source>
</reference>
<reference evidence="4" key="1">
    <citation type="journal article" date="2014" name="Int. J. Syst. Evol. Microbiol.">
        <title>Complete genome sequence of Corynebacterium casei LMG S-19264T (=DSM 44701T), isolated from a smear-ripened cheese.</title>
        <authorList>
            <consortium name="US DOE Joint Genome Institute (JGI-PGF)"/>
            <person name="Walter F."/>
            <person name="Albersmeier A."/>
            <person name="Kalinowski J."/>
            <person name="Ruckert C."/>
        </authorList>
    </citation>
    <scope>NUCLEOTIDE SEQUENCE</scope>
    <source>
        <strain evidence="4">CGMCC 1.15725</strain>
    </source>
</reference>
<comment type="function">
    <text evidence="1">Mediates coordination of peptidoglycan synthesis and outer membrane constriction during cell division.</text>
</comment>
<sequence length="304" mass="32171">MSAAGPASAQDRSVNDRLDRLERDLNQVQRQLYRNEVPATGAAGVAPSGDSGNTALNADIRMDQLEQQMRTLTGQLEEVQFGISELKNRLDKQQQDDEQRFQALEHPDGGGAAKPAQQTAANPPVSAAPGKPGSPGGAGNMDAAPSTGGFLTSPGAGGGGNAGAPAVPGKASVALPNGSATEQYNYAFGLLRSQDYPAAEAAFSQFVTKHPQDELAGNAQYWLGETYFVRNDYNSAAAAFAKGYQLYPKSPKAQDNLLKLGISLGNIGRKQDACFAFAKLERDFPNIAPTNKERATREKQRLGC</sequence>
<keyword evidence="5" id="KW-1185">Reference proteome</keyword>
<keyword evidence="1" id="KW-0131">Cell cycle</keyword>
<dbReference type="Pfam" id="PF13432">
    <property type="entry name" value="TPR_16"/>
    <property type="match status" value="1"/>
</dbReference>
<protein>
    <recommendedName>
        <fullName evidence="1">Cell division coordinator CpoB</fullName>
    </recommendedName>
</protein>
<comment type="similarity">
    <text evidence="1">Belongs to the CpoB family.</text>
</comment>
<dbReference type="HAMAP" id="MF_02066">
    <property type="entry name" value="CpoB"/>
    <property type="match status" value="1"/>
</dbReference>
<evidence type="ECO:0000256" key="3">
    <source>
        <dbReference type="SAM" id="MobiDB-lite"/>
    </source>
</evidence>
<dbReference type="Pfam" id="PF13174">
    <property type="entry name" value="TPR_6"/>
    <property type="match status" value="1"/>
</dbReference>
<dbReference type="InterPro" id="IPR014162">
    <property type="entry name" value="CpoB_C"/>
</dbReference>
<dbReference type="AlphaFoldDB" id="A0A8J2YU70"/>
<keyword evidence="2" id="KW-0802">TPR repeat</keyword>
<dbReference type="InterPro" id="IPR034706">
    <property type="entry name" value="CpoB"/>
</dbReference>
<name>A0A8J2YU70_9PROT</name>
<keyword evidence="1" id="KW-0132">Cell division</keyword>
<dbReference type="PROSITE" id="PS50005">
    <property type="entry name" value="TPR"/>
    <property type="match status" value="1"/>
</dbReference>
<dbReference type="EMBL" id="BMJQ01000005">
    <property type="protein sequence ID" value="GGF16896.1"/>
    <property type="molecule type" value="Genomic_DNA"/>
</dbReference>
<feature type="region of interest" description="Disordered" evidence="3">
    <location>
        <begin position="105"/>
        <end position="166"/>
    </location>
</feature>
<gene>
    <name evidence="1" type="primary">cpoB</name>
    <name evidence="4" type="ORF">GCM10011611_23310</name>
</gene>